<reference evidence="2 3" key="1">
    <citation type="submission" date="2024-11" db="EMBL/GenBank/DDBJ databases">
        <title>Draft genome sequences of two bacteria associated to sugarcane roots in Colombia.</title>
        <authorList>
            <person name="Pardo-Diaz S."/>
            <person name="Masmela-Mendoza J."/>
            <person name="Delgadillo-Duran P."/>
            <person name="Bautista E.J."/>
            <person name="Rojas-Tapias D.F."/>
        </authorList>
    </citation>
    <scope>NUCLEOTIDE SEQUENCE [LARGE SCALE GENOMIC DNA]</scope>
    <source>
        <strain evidence="2 3">Ap18</strain>
    </source>
</reference>
<comment type="caution">
    <text evidence="2">The sequence shown here is derived from an EMBL/GenBank/DDBJ whole genome shotgun (WGS) entry which is preliminary data.</text>
</comment>
<feature type="compositionally biased region" description="Low complexity" evidence="1">
    <location>
        <begin position="28"/>
        <end position="41"/>
    </location>
</feature>
<organism evidence="2 3">
    <name type="scientific">Azospirillum argentinense</name>
    <dbReference type="NCBI Taxonomy" id="2970906"/>
    <lineage>
        <taxon>Bacteria</taxon>
        <taxon>Pseudomonadati</taxon>
        <taxon>Pseudomonadota</taxon>
        <taxon>Alphaproteobacteria</taxon>
        <taxon>Rhodospirillales</taxon>
        <taxon>Azospirillaceae</taxon>
        <taxon>Azospirillum</taxon>
    </lineage>
</organism>
<sequence>QRIDTLSQALTRFGETIHRAAADTGTRSAAEQAAAANAGPSGSSGGGAGGGSEGVVDAEFEEVDDQNRQRG</sequence>
<evidence type="ECO:0000313" key="3">
    <source>
        <dbReference type="Proteomes" id="UP001628281"/>
    </source>
</evidence>
<feature type="non-terminal residue" evidence="2">
    <location>
        <position position="1"/>
    </location>
</feature>
<name>A0ABW8VNH4_9PROT</name>
<dbReference type="EMBL" id="JBJLSN010000112">
    <property type="protein sequence ID" value="MFL7905957.1"/>
    <property type="molecule type" value="Genomic_DNA"/>
</dbReference>
<proteinExistence type="predicted"/>
<evidence type="ECO:0000313" key="2">
    <source>
        <dbReference type="EMBL" id="MFL7905957.1"/>
    </source>
</evidence>
<accession>A0ABW8VNH4</accession>
<protein>
    <recommendedName>
        <fullName evidence="4">Molecular chaperone DnaK</fullName>
    </recommendedName>
</protein>
<gene>
    <name evidence="2" type="ORF">ACJ41P_32880</name>
</gene>
<feature type="compositionally biased region" description="Gly residues" evidence="1">
    <location>
        <begin position="42"/>
        <end position="53"/>
    </location>
</feature>
<keyword evidence="3" id="KW-1185">Reference proteome</keyword>
<evidence type="ECO:0008006" key="4">
    <source>
        <dbReference type="Google" id="ProtNLM"/>
    </source>
</evidence>
<feature type="region of interest" description="Disordered" evidence="1">
    <location>
        <begin position="23"/>
        <end position="71"/>
    </location>
</feature>
<evidence type="ECO:0000256" key="1">
    <source>
        <dbReference type="SAM" id="MobiDB-lite"/>
    </source>
</evidence>
<dbReference type="Proteomes" id="UP001628281">
    <property type="component" value="Unassembled WGS sequence"/>
</dbReference>